<sequence length="378" mass="41514">MTRAEQTVVRTLFSIARDVIDRRVSDAAVSDRIVEAFQNGGQGLCARYKRLPGELCSLTSPTAQPTIPGGHPAPTRPSASSDGNVMALFVALMDAARTNIAIVQDPFKDSLNEAVKYRDGLTEDGFKKIAGKIRDDIAKVKGPCIQQGGTGLEPICNDIYDSTGNIIDEVYNVLTAVKQIFGIVRKPVGPTIGLFTQFGMMPVIGFLLAEYGLPADAMSLKMALFATATCPGGGKSSFWTIIFGGNLDLSISMTFSQTLAALFMMPMWMSTLGKHFTDVHVRIPFARIVDGLIALMIPTSIGMIVTYYRPQYIECIRKWIKRVSWAATTVISIFAIYSNYYIFWLLSWPIVLCGCALPWLGYLLYLTAKVYLSIELSH</sequence>
<dbReference type="InterPro" id="IPR002657">
    <property type="entry name" value="BilAc:Na_symport/Acr3"/>
</dbReference>
<accession>A0A0N4YW50</accession>
<feature type="transmembrane region" description="Helical" evidence="8">
    <location>
        <begin position="319"/>
        <end position="337"/>
    </location>
</feature>
<keyword evidence="3 8" id="KW-0812">Transmembrane</keyword>
<keyword evidence="5 8" id="KW-1133">Transmembrane helix</keyword>
<feature type="transmembrane region" description="Helical" evidence="8">
    <location>
        <begin position="194"/>
        <end position="213"/>
    </location>
</feature>
<keyword evidence="4" id="KW-0769">Symport</keyword>
<feature type="transmembrane region" description="Helical" evidence="8">
    <location>
        <begin position="249"/>
        <end position="268"/>
    </location>
</feature>
<feature type="region of interest" description="Disordered" evidence="7">
    <location>
        <begin position="61"/>
        <end position="80"/>
    </location>
</feature>
<evidence type="ECO:0000256" key="8">
    <source>
        <dbReference type="SAM" id="Phobius"/>
    </source>
</evidence>
<feature type="transmembrane region" description="Helical" evidence="8">
    <location>
        <begin position="343"/>
        <end position="365"/>
    </location>
</feature>
<evidence type="ECO:0000256" key="6">
    <source>
        <dbReference type="ARBA" id="ARBA00023136"/>
    </source>
</evidence>
<evidence type="ECO:0000256" key="7">
    <source>
        <dbReference type="SAM" id="MobiDB-lite"/>
    </source>
</evidence>
<name>A0A0N4YW50_NIPBR</name>
<dbReference type="Pfam" id="PF01758">
    <property type="entry name" value="SBF"/>
    <property type="match status" value="1"/>
</dbReference>
<dbReference type="Proteomes" id="UP000271162">
    <property type="component" value="Unassembled WGS sequence"/>
</dbReference>
<evidence type="ECO:0000256" key="1">
    <source>
        <dbReference type="ARBA" id="ARBA00004141"/>
    </source>
</evidence>
<dbReference type="AlphaFoldDB" id="A0A0N4YW50"/>
<protein>
    <submittedName>
        <fullName evidence="11">Sodium Bile acid symporter family protein</fullName>
    </submittedName>
</protein>
<comment type="subcellular location">
    <subcellularLocation>
        <location evidence="1">Membrane</location>
        <topology evidence="1">Multi-pass membrane protein</topology>
    </subcellularLocation>
</comment>
<dbReference type="STRING" id="27835.A0A0N4YW50"/>
<reference evidence="9 10" key="2">
    <citation type="submission" date="2018-11" db="EMBL/GenBank/DDBJ databases">
        <authorList>
            <consortium name="Pathogen Informatics"/>
        </authorList>
    </citation>
    <scope>NUCLEOTIDE SEQUENCE [LARGE SCALE GENOMIC DNA]</scope>
</reference>
<dbReference type="PANTHER" id="PTHR10361">
    <property type="entry name" value="SODIUM-BILE ACID COTRANSPORTER"/>
    <property type="match status" value="1"/>
</dbReference>
<evidence type="ECO:0000256" key="4">
    <source>
        <dbReference type="ARBA" id="ARBA00022847"/>
    </source>
</evidence>
<keyword evidence="6 8" id="KW-0472">Membrane</keyword>
<proteinExistence type="inferred from homology"/>
<evidence type="ECO:0000256" key="3">
    <source>
        <dbReference type="ARBA" id="ARBA00022692"/>
    </source>
</evidence>
<dbReference type="InterPro" id="IPR004710">
    <property type="entry name" value="Bilac:Na_transpt"/>
</dbReference>
<dbReference type="PANTHER" id="PTHR10361:SF28">
    <property type="entry name" value="P3 PROTEIN-RELATED"/>
    <property type="match status" value="1"/>
</dbReference>
<gene>
    <name evidence="9" type="ORF">NBR_LOCUS21473</name>
</gene>
<keyword evidence="10" id="KW-1185">Reference proteome</keyword>
<evidence type="ECO:0000256" key="2">
    <source>
        <dbReference type="ARBA" id="ARBA00006528"/>
    </source>
</evidence>
<dbReference type="WBParaSite" id="NBR_0002147201-mRNA-1">
    <property type="protein sequence ID" value="NBR_0002147201-mRNA-1"/>
    <property type="gene ID" value="NBR_0002147201"/>
</dbReference>
<evidence type="ECO:0000313" key="11">
    <source>
        <dbReference type="WBParaSite" id="NBR_0002147201-mRNA-1"/>
    </source>
</evidence>
<dbReference type="InterPro" id="IPR038770">
    <property type="entry name" value="Na+/solute_symporter_sf"/>
</dbReference>
<dbReference type="Gene3D" id="1.20.1530.20">
    <property type="match status" value="1"/>
</dbReference>
<dbReference type="GO" id="GO:0015293">
    <property type="term" value="F:symporter activity"/>
    <property type="evidence" value="ECO:0007669"/>
    <property type="project" value="UniProtKB-KW"/>
</dbReference>
<evidence type="ECO:0000256" key="5">
    <source>
        <dbReference type="ARBA" id="ARBA00022989"/>
    </source>
</evidence>
<feature type="transmembrane region" description="Helical" evidence="8">
    <location>
        <begin position="288"/>
        <end position="307"/>
    </location>
</feature>
<dbReference type="GO" id="GO:0016020">
    <property type="term" value="C:membrane"/>
    <property type="evidence" value="ECO:0007669"/>
    <property type="project" value="UniProtKB-SubCell"/>
</dbReference>
<dbReference type="EMBL" id="UYSL01026382">
    <property type="protein sequence ID" value="VDL85315.1"/>
    <property type="molecule type" value="Genomic_DNA"/>
</dbReference>
<comment type="similarity">
    <text evidence="2">Belongs to the bile acid:sodium symporter (BASS) (TC 2.A.28) family.</text>
</comment>
<evidence type="ECO:0000313" key="9">
    <source>
        <dbReference type="EMBL" id="VDL85315.1"/>
    </source>
</evidence>
<organism evidence="11">
    <name type="scientific">Nippostrongylus brasiliensis</name>
    <name type="common">Rat hookworm</name>
    <dbReference type="NCBI Taxonomy" id="27835"/>
    <lineage>
        <taxon>Eukaryota</taxon>
        <taxon>Metazoa</taxon>
        <taxon>Ecdysozoa</taxon>
        <taxon>Nematoda</taxon>
        <taxon>Chromadorea</taxon>
        <taxon>Rhabditida</taxon>
        <taxon>Rhabditina</taxon>
        <taxon>Rhabditomorpha</taxon>
        <taxon>Strongyloidea</taxon>
        <taxon>Heligmosomidae</taxon>
        <taxon>Nippostrongylus</taxon>
    </lineage>
</organism>
<keyword evidence="4" id="KW-0813">Transport</keyword>
<evidence type="ECO:0000313" key="10">
    <source>
        <dbReference type="Proteomes" id="UP000271162"/>
    </source>
</evidence>
<reference evidence="11" key="1">
    <citation type="submission" date="2017-02" db="UniProtKB">
        <authorList>
            <consortium name="WormBaseParasite"/>
        </authorList>
    </citation>
    <scope>IDENTIFICATION</scope>
</reference>